<name>J4DPX5_THEOR</name>
<accession>J4DPX5</accession>
<dbReference type="VEuPathDB" id="PiroplasmaDB:TOT_030000725"/>
<dbReference type="EMBL" id="AP011948">
    <property type="protein sequence ID" value="BAM41464.1"/>
    <property type="molecule type" value="Genomic_DNA"/>
</dbReference>
<proteinExistence type="predicted"/>
<gene>
    <name evidence="1" type="ORF">TOT_030000725</name>
</gene>
<reference evidence="1 2" key="1">
    <citation type="journal article" date="2012" name="MBio">
        <title>Comparative genome analysis of three eukaryotic parasites with differing abilities to transform leukocytes reveals key mediators of Theileria-induced leukocyte transformation.</title>
        <authorList>
            <person name="Hayashida K."/>
            <person name="Hara Y."/>
            <person name="Abe T."/>
            <person name="Yamasaki C."/>
            <person name="Toyoda A."/>
            <person name="Kosuge T."/>
            <person name="Suzuki Y."/>
            <person name="Sato Y."/>
            <person name="Kawashima S."/>
            <person name="Katayama T."/>
            <person name="Wakaguri H."/>
            <person name="Inoue N."/>
            <person name="Homma K."/>
            <person name="Tada-Umezaki M."/>
            <person name="Yagi Y."/>
            <person name="Fujii Y."/>
            <person name="Habara T."/>
            <person name="Kanehisa M."/>
            <person name="Watanabe H."/>
            <person name="Ito K."/>
            <person name="Gojobori T."/>
            <person name="Sugawara H."/>
            <person name="Imanishi T."/>
            <person name="Weir W."/>
            <person name="Gardner M."/>
            <person name="Pain A."/>
            <person name="Shiels B."/>
            <person name="Hattori M."/>
            <person name="Nene V."/>
            <person name="Sugimoto C."/>
        </authorList>
    </citation>
    <scope>NUCLEOTIDE SEQUENCE [LARGE SCALE GENOMIC DNA]</scope>
    <source>
        <strain evidence="1 2">Shintoku</strain>
    </source>
</reference>
<evidence type="ECO:0000313" key="2">
    <source>
        <dbReference type="Proteomes" id="UP000003786"/>
    </source>
</evidence>
<evidence type="ECO:0000313" key="1">
    <source>
        <dbReference type="EMBL" id="BAM41464.1"/>
    </source>
</evidence>
<organism evidence="1 2">
    <name type="scientific">Theileria orientalis strain Shintoku</name>
    <dbReference type="NCBI Taxonomy" id="869250"/>
    <lineage>
        <taxon>Eukaryota</taxon>
        <taxon>Sar</taxon>
        <taxon>Alveolata</taxon>
        <taxon>Apicomplexa</taxon>
        <taxon>Aconoidasida</taxon>
        <taxon>Piroplasmida</taxon>
        <taxon>Theileriidae</taxon>
        <taxon>Theileria</taxon>
    </lineage>
</organism>
<protein>
    <submittedName>
        <fullName evidence="1">Uncharacterized protein</fullName>
    </submittedName>
</protein>
<keyword evidence="2" id="KW-1185">Reference proteome</keyword>
<dbReference type="RefSeq" id="XP_009691765.1">
    <property type="nucleotide sequence ID" value="XM_009693470.1"/>
</dbReference>
<dbReference type="KEGG" id="tot:TOT_030000725"/>
<sequence>MILSLTTDTCPYHTLHQSFQTENTATCQTPKCVND</sequence>
<dbReference type="AlphaFoldDB" id="J4DPX5"/>
<dbReference type="Proteomes" id="UP000003786">
    <property type="component" value="Chromosome 3"/>
</dbReference>
<dbReference type="GeneID" id="20715881"/>